<dbReference type="OrthoDB" id="421038at2759"/>
<dbReference type="GO" id="GO:0005886">
    <property type="term" value="C:plasma membrane"/>
    <property type="evidence" value="ECO:0007669"/>
    <property type="project" value="UniProtKB-SubCell"/>
</dbReference>
<keyword evidence="10" id="KW-1185">Reference proteome</keyword>
<evidence type="ECO:0000256" key="7">
    <source>
        <dbReference type="SAM" id="MobiDB-lite"/>
    </source>
</evidence>
<feature type="signal peptide" evidence="6">
    <location>
        <begin position="1"/>
        <end position="21"/>
    </location>
</feature>
<dbReference type="EMBL" id="KE721191">
    <property type="protein sequence ID" value="ERF71774.1"/>
    <property type="molecule type" value="Genomic_DNA"/>
</dbReference>
<keyword evidence="6" id="KW-0336">GPI-anchor</keyword>
<feature type="compositionally biased region" description="Low complexity" evidence="7">
    <location>
        <begin position="382"/>
        <end position="422"/>
    </location>
</feature>
<gene>
    <name evidence="9" type="ORF">EPUS_01689</name>
</gene>
<evidence type="ECO:0000256" key="8">
    <source>
        <dbReference type="SAM" id="Phobius"/>
    </source>
</evidence>
<dbReference type="GO" id="GO:0098552">
    <property type="term" value="C:side of membrane"/>
    <property type="evidence" value="ECO:0007669"/>
    <property type="project" value="UniProtKB-KW"/>
</dbReference>
<dbReference type="GO" id="GO:0031505">
    <property type="term" value="P:fungal-type cell wall organization"/>
    <property type="evidence" value="ECO:0007669"/>
    <property type="project" value="TreeGrafter"/>
</dbReference>
<feature type="chain" id="PRO_5005147379" description="1,3-beta-glucanosyltransferase" evidence="6">
    <location>
        <begin position="22"/>
        <end position="459"/>
    </location>
</feature>
<protein>
    <recommendedName>
        <fullName evidence="6">1,3-beta-glucanosyltransferase</fullName>
        <ecNumber evidence="6">2.4.1.-</ecNumber>
    </recommendedName>
</protein>
<dbReference type="AlphaFoldDB" id="U1HRL0"/>
<dbReference type="InterPro" id="IPR004886">
    <property type="entry name" value="Glucanosyltransferase"/>
</dbReference>
<evidence type="ECO:0000256" key="6">
    <source>
        <dbReference type="RuleBase" id="RU361209"/>
    </source>
</evidence>
<evidence type="ECO:0000256" key="4">
    <source>
        <dbReference type="ARBA" id="ARBA00023180"/>
    </source>
</evidence>
<feature type="transmembrane region" description="Helical" evidence="8">
    <location>
        <begin position="439"/>
        <end position="458"/>
    </location>
</feature>
<organism evidence="9 10">
    <name type="scientific">Endocarpon pusillum (strain Z07020 / HMAS-L-300199)</name>
    <name type="common">Lichen-forming fungus</name>
    <dbReference type="NCBI Taxonomy" id="1263415"/>
    <lineage>
        <taxon>Eukaryota</taxon>
        <taxon>Fungi</taxon>
        <taxon>Dikarya</taxon>
        <taxon>Ascomycota</taxon>
        <taxon>Pezizomycotina</taxon>
        <taxon>Eurotiomycetes</taxon>
        <taxon>Chaetothyriomycetidae</taxon>
        <taxon>Verrucariales</taxon>
        <taxon>Verrucariaceae</taxon>
        <taxon>Endocarpon</taxon>
    </lineage>
</organism>
<dbReference type="RefSeq" id="XP_007802485.1">
    <property type="nucleotide sequence ID" value="XM_007804294.1"/>
</dbReference>
<keyword evidence="5 6" id="KW-0449">Lipoprotein</keyword>
<dbReference type="PANTHER" id="PTHR31468:SF8">
    <property type="entry name" value="1,3-BETA-GLUCANOSYLTRANSFERASE GAS2"/>
    <property type="match status" value="1"/>
</dbReference>
<evidence type="ECO:0000256" key="1">
    <source>
        <dbReference type="ARBA" id="ARBA00004609"/>
    </source>
</evidence>
<sequence length="459" mass="48520">MLGTMVSLAVCLALYARMTTALPTISAVGSKFFTSDGNQFFIKGIAYQLVANDPLIDTKQCQLDATLMKELGANAIRVYHVDPLADHTGCMQVFADAGIYLFVDMDSFQTYIKLDVIAWNQNKSDSFKQVMDEFQKYDNTAGFFVGNEVLNGLSDSPAAPYLLAAAADLKAYRDAKGYRPIPIGYSATDSAPLGSLLQDYLACRSNVSERLDFFSLNSYEWCGSQTSYATSGYMALQHSFEDYPAPIFFSETGCNTVPPRDFSDQTAIFGANMSGTWSGAIIYEWIQEMNHYGLISYGPFASNALQQGTTVIDGYPRQGTPTPVTPDFSNLKAQWATISPTGVALSAYSGTSVTPRPCPPSTAGGWAVDASLPLPTIGQVETPAASSAASAPSPTGPRPAGTAPSSSAADAVGSGSATSTTASGSAAQFEHNVLVFNEGSVAGCLVALLTIGLAVLVLL</sequence>
<dbReference type="Proteomes" id="UP000019373">
    <property type="component" value="Unassembled WGS sequence"/>
</dbReference>
<keyword evidence="6" id="KW-0808">Transferase</keyword>
<dbReference type="GeneID" id="19236744"/>
<reference evidence="10" key="1">
    <citation type="journal article" date="2014" name="BMC Genomics">
        <title>Genome characteristics reveal the impact of lichenization on lichen-forming fungus Endocarpon pusillum Hedwig (Verrucariales, Ascomycota).</title>
        <authorList>
            <person name="Wang Y.-Y."/>
            <person name="Liu B."/>
            <person name="Zhang X.-Y."/>
            <person name="Zhou Q.-M."/>
            <person name="Zhang T."/>
            <person name="Li H."/>
            <person name="Yu Y.-F."/>
            <person name="Zhang X.-L."/>
            <person name="Hao X.-Y."/>
            <person name="Wang M."/>
            <person name="Wang L."/>
            <person name="Wei J.-C."/>
        </authorList>
    </citation>
    <scope>NUCLEOTIDE SEQUENCE [LARGE SCALE GENOMIC DNA]</scope>
    <source>
        <strain evidence="10">Z07020 / HMAS-L-300199</strain>
    </source>
</reference>
<evidence type="ECO:0000313" key="9">
    <source>
        <dbReference type="EMBL" id="ERF71774.1"/>
    </source>
</evidence>
<dbReference type="GO" id="GO:0071970">
    <property type="term" value="P:fungal-type cell wall (1-&gt;3)-beta-D-glucan biosynthetic process"/>
    <property type="evidence" value="ECO:0007669"/>
    <property type="project" value="TreeGrafter"/>
</dbReference>
<keyword evidence="8" id="KW-0812">Transmembrane</keyword>
<evidence type="ECO:0000256" key="2">
    <source>
        <dbReference type="ARBA" id="ARBA00007528"/>
    </source>
</evidence>
<dbReference type="eggNOG" id="ENOG502SHAA">
    <property type="taxonomic scope" value="Eukaryota"/>
</dbReference>
<keyword evidence="3 6" id="KW-0732">Signal</keyword>
<evidence type="ECO:0000256" key="5">
    <source>
        <dbReference type="ARBA" id="ARBA00023288"/>
    </source>
</evidence>
<dbReference type="SUPFAM" id="SSF51445">
    <property type="entry name" value="(Trans)glycosidases"/>
    <property type="match status" value="1"/>
</dbReference>
<comment type="subcellular location">
    <subcellularLocation>
        <location evidence="1 6">Cell membrane</location>
        <topology evidence="1 6">Lipid-anchor</topology>
        <topology evidence="1 6">GPI-anchor</topology>
    </subcellularLocation>
</comment>
<evidence type="ECO:0000256" key="3">
    <source>
        <dbReference type="ARBA" id="ARBA00022729"/>
    </source>
</evidence>
<comment type="function">
    <text evidence="6">Splits internally a 1,3-beta-glucan molecule and transfers the newly generated reducing end (the donor) to the non-reducing end of another 1,3-beta-glucan molecule (the acceptor) forming a 1,3-beta linkage, resulting in the elongation of 1,3-beta-glucan chains in the cell wall.</text>
</comment>
<proteinExistence type="inferred from homology"/>
<accession>U1HRL0</accession>
<feature type="region of interest" description="Disordered" evidence="7">
    <location>
        <begin position="381"/>
        <end position="422"/>
    </location>
</feature>
<dbReference type="EC" id="2.4.1.-" evidence="6"/>
<dbReference type="InterPro" id="IPR017853">
    <property type="entry name" value="GH"/>
</dbReference>
<dbReference type="Gene3D" id="3.20.20.80">
    <property type="entry name" value="Glycosidases"/>
    <property type="match status" value="1"/>
</dbReference>
<name>U1HRL0_ENDPU</name>
<keyword evidence="8" id="KW-1133">Transmembrane helix</keyword>
<dbReference type="OMA" id="ANHDGCM"/>
<dbReference type="Pfam" id="PF03198">
    <property type="entry name" value="Glyco_hydro_72"/>
    <property type="match status" value="1"/>
</dbReference>
<dbReference type="GO" id="GO:0042124">
    <property type="term" value="F:1,3-beta-glucanosyltransferase activity"/>
    <property type="evidence" value="ECO:0007669"/>
    <property type="project" value="TreeGrafter"/>
</dbReference>
<dbReference type="HOGENOM" id="CLU_021855_0_0_1"/>
<dbReference type="PANTHER" id="PTHR31468">
    <property type="entry name" value="1,3-BETA-GLUCANOSYLTRANSFERASE GAS1"/>
    <property type="match status" value="1"/>
</dbReference>
<keyword evidence="4" id="KW-0325">Glycoprotein</keyword>
<comment type="similarity">
    <text evidence="2 6">Belongs to the glycosyl hydrolase 72 family.</text>
</comment>
<keyword evidence="6 8" id="KW-0472">Membrane</keyword>
<evidence type="ECO:0000313" key="10">
    <source>
        <dbReference type="Proteomes" id="UP000019373"/>
    </source>
</evidence>